<sequence>MSGPEAEPGIVDPEAEPDIVAELIADHRELACLSKELSRPERAEDGASRRVVADRLTAALVAHAAAEEQYLFPAAREYLTGGHEFADAGIGRSRRVEELLKDLEQSEPTDAHFGDLSGQLADEIRVHAEDQEHTLFPALLRVCEHGILADLGVKTRQAKKSAPTRPHPAVPDNPVGSKIVAPGVGLVDRVRDFLSGRGGQG</sequence>
<comment type="caution">
    <text evidence="3">The sequence shown here is derived from an EMBL/GenBank/DDBJ whole genome shotgun (WGS) entry which is preliminary data.</text>
</comment>
<reference evidence="3" key="1">
    <citation type="submission" date="2022-01" db="EMBL/GenBank/DDBJ databases">
        <title>Genome-Based Taxonomic Classification of the Phylum Actinobacteria.</title>
        <authorList>
            <person name="Gao Y."/>
        </authorList>
    </citation>
    <scope>NUCLEOTIDE SEQUENCE</scope>
    <source>
        <strain evidence="3">KLBMP 8922</strain>
    </source>
</reference>
<accession>A0AA41PZH5</accession>
<evidence type="ECO:0000313" key="4">
    <source>
        <dbReference type="Proteomes" id="UP001165378"/>
    </source>
</evidence>
<dbReference type="Pfam" id="PF01814">
    <property type="entry name" value="Hemerythrin"/>
    <property type="match status" value="1"/>
</dbReference>
<dbReference type="Gene3D" id="1.20.120.520">
    <property type="entry name" value="nmb1532 protein domain like"/>
    <property type="match status" value="1"/>
</dbReference>
<evidence type="ECO:0000313" key="3">
    <source>
        <dbReference type="EMBL" id="MCF2528788.1"/>
    </source>
</evidence>
<feature type="domain" description="Hemerythrin-like" evidence="2">
    <location>
        <begin position="19"/>
        <end position="139"/>
    </location>
</feature>
<dbReference type="InterPro" id="IPR012312">
    <property type="entry name" value="Hemerythrin-like"/>
</dbReference>
<evidence type="ECO:0000256" key="1">
    <source>
        <dbReference type="SAM" id="MobiDB-lite"/>
    </source>
</evidence>
<dbReference type="PANTHER" id="PTHR35585:SF1">
    <property type="entry name" value="HHE DOMAIN PROTEIN (AFU_ORTHOLOGUE AFUA_4G00730)"/>
    <property type="match status" value="1"/>
</dbReference>
<gene>
    <name evidence="3" type="ORF">LZ495_16415</name>
</gene>
<evidence type="ECO:0000259" key="2">
    <source>
        <dbReference type="Pfam" id="PF01814"/>
    </source>
</evidence>
<dbReference type="RefSeq" id="WP_235052953.1">
    <property type="nucleotide sequence ID" value="NZ_JAKFHA010000008.1"/>
</dbReference>
<dbReference type="PANTHER" id="PTHR35585">
    <property type="entry name" value="HHE DOMAIN PROTEIN (AFU_ORTHOLOGUE AFUA_4G00730)"/>
    <property type="match status" value="1"/>
</dbReference>
<protein>
    <submittedName>
        <fullName evidence="3">Hemerythrin domain-containing protein</fullName>
    </submittedName>
</protein>
<dbReference type="AlphaFoldDB" id="A0AA41PZH5"/>
<organism evidence="3 4">
    <name type="scientific">Yinghuangia soli</name>
    <dbReference type="NCBI Taxonomy" id="2908204"/>
    <lineage>
        <taxon>Bacteria</taxon>
        <taxon>Bacillati</taxon>
        <taxon>Actinomycetota</taxon>
        <taxon>Actinomycetes</taxon>
        <taxon>Kitasatosporales</taxon>
        <taxon>Streptomycetaceae</taxon>
        <taxon>Yinghuangia</taxon>
    </lineage>
</organism>
<dbReference type="EMBL" id="JAKFHA010000008">
    <property type="protein sequence ID" value="MCF2528788.1"/>
    <property type="molecule type" value="Genomic_DNA"/>
</dbReference>
<keyword evidence="4" id="KW-1185">Reference proteome</keyword>
<dbReference type="Proteomes" id="UP001165378">
    <property type="component" value="Unassembled WGS sequence"/>
</dbReference>
<feature type="region of interest" description="Disordered" evidence="1">
    <location>
        <begin position="156"/>
        <end position="177"/>
    </location>
</feature>
<name>A0AA41PZH5_9ACTN</name>
<proteinExistence type="predicted"/>